<protein>
    <submittedName>
        <fullName evidence="1">Prolyl endopeptidase</fullName>
    </submittedName>
</protein>
<dbReference type="Proteomes" id="UP001060215">
    <property type="component" value="Chromosome 9"/>
</dbReference>
<sequence>MDMLRFHKFTIGHRWTCDFGCSEKEEEFHWLIKYSPLHNVSRAWEQSSIDFLDYPATMLLTADHDDRVVPLHSLKLLADTGVASTTLDSLPRGIIQARSDLELKPLWSKSSSKSKVNVSYKEIVQATYENCKVLLGSELIKSSSEERSLLKNLGSWLGKITIGINQVLRAREVDPKSLIVEAYEKGLMIAVIPFTSKILEPCQNSLAYQPPNPWTMGILGLLAEISFMLYFSLFKF</sequence>
<gene>
    <name evidence="1" type="ORF">LOK49_LG08G00380</name>
</gene>
<accession>A0ACC0GR97</accession>
<name>A0ACC0GR97_9ERIC</name>
<evidence type="ECO:0000313" key="2">
    <source>
        <dbReference type="Proteomes" id="UP001060215"/>
    </source>
</evidence>
<keyword evidence="2" id="KW-1185">Reference proteome</keyword>
<reference evidence="1 2" key="1">
    <citation type="journal article" date="2022" name="Plant J.">
        <title>Chromosome-level genome of Camellia lanceoleosa provides a valuable resource for understanding genome evolution and self-incompatibility.</title>
        <authorList>
            <person name="Gong W."/>
            <person name="Xiao S."/>
            <person name="Wang L."/>
            <person name="Liao Z."/>
            <person name="Chang Y."/>
            <person name="Mo W."/>
            <person name="Hu G."/>
            <person name="Li W."/>
            <person name="Zhao G."/>
            <person name="Zhu H."/>
            <person name="Hu X."/>
            <person name="Ji K."/>
            <person name="Xiang X."/>
            <person name="Song Q."/>
            <person name="Yuan D."/>
            <person name="Jin S."/>
            <person name="Zhang L."/>
        </authorList>
    </citation>
    <scope>NUCLEOTIDE SEQUENCE [LARGE SCALE GENOMIC DNA]</scope>
    <source>
        <strain evidence="1">SQ_2022a</strain>
    </source>
</reference>
<organism evidence="1 2">
    <name type="scientific">Camellia lanceoleosa</name>
    <dbReference type="NCBI Taxonomy" id="1840588"/>
    <lineage>
        <taxon>Eukaryota</taxon>
        <taxon>Viridiplantae</taxon>
        <taxon>Streptophyta</taxon>
        <taxon>Embryophyta</taxon>
        <taxon>Tracheophyta</taxon>
        <taxon>Spermatophyta</taxon>
        <taxon>Magnoliopsida</taxon>
        <taxon>eudicotyledons</taxon>
        <taxon>Gunneridae</taxon>
        <taxon>Pentapetalae</taxon>
        <taxon>asterids</taxon>
        <taxon>Ericales</taxon>
        <taxon>Theaceae</taxon>
        <taxon>Camellia</taxon>
    </lineage>
</organism>
<comment type="caution">
    <text evidence="1">The sequence shown here is derived from an EMBL/GenBank/DDBJ whole genome shotgun (WGS) entry which is preliminary data.</text>
</comment>
<proteinExistence type="predicted"/>
<dbReference type="EMBL" id="CM045766">
    <property type="protein sequence ID" value="KAI8003028.1"/>
    <property type="molecule type" value="Genomic_DNA"/>
</dbReference>
<evidence type="ECO:0000313" key="1">
    <source>
        <dbReference type="EMBL" id="KAI8003028.1"/>
    </source>
</evidence>